<dbReference type="GeneID" id="55969582"/>
<comment type="caution">
    <text evidence="1">The sequence shown here is derived from an EMBL/GenBank/DDBJ whole genome shotgun (WGS) entry which is preliminary data.</text>
</comment>
<sequence length="377" mass="41335">MANLVPSAAYYGRKTLPPLIPSHTLPDIHQDTIIIGVCGVQANHQCLEEDCDSWFMIIRNTNLDFFMETPAMNAKWCLAKAWLSKESHSTDGMHVTCKGPHSLVPNSQQVHAPENICKGFIDVLQSASQLAQESTPPCPIVAFVFGHGTPDLGIYLDYSREFNDDTAIVRFDAIKSAVADDVPIAIVTTACFSGGWTIQPLNNRTLLTAAGAYTEDDKMDTYMSRSWPVSDSIGRAGGSIFGTTIIQSFTAASSPLLEDNVQLSIGRAATMSMQPSQPADIQTNTCHSSCNAILSTLQEEVTRFPQEHEFRFSAQDDEWARCWMGRTAPTSPSSRLLMAHHLAIRVQLEGSCPVTNLNLLDCTGGCQRRDECVVLFE</sequence>
<organism evidence="1 2">
    <name type="scientific">Geosmithia morbida</name>
    <dbReference type="NCBI Taxonomy" id="1094350"/>
    <lineage>
        <taxon>Eukaryota</taxon>
        <taxon>Fungi</taxon>
        <taxon>Dikarya</taxon>
        <taxon>Ascomycota</taxon>
        <taxon>Pezizomycotina</taxon>
        <taxon>Sordariomycetes</taxon>
        <taxon>Hypocreomycetidae</taxon>
        <taxon>Hypocreales</taxon>
        <taxon>Bionectriaceae</taxon>
        <taxon>Geosmithia</taxon>
    </lineage>
</organism>
<accession>A0A9P5CZ96</accession>
<dbReference type="RefSeq" id="XP_035318879.1">
    <property type="nucleotide sequence ID" value="XM_035465330.1"/>
</dbReference>
<dbReference type="Proteomes" id="UP000749293">
    <property type="component" value="Unassembled WGS sequence"/>
</dbReference>
<dbReference type="OrthoDB" id="5242875at2759"/>
<reference evidence="1" key="1">
    <citation type="submission" date="2020-03" db="EMBL/GenBank/DDBJ databases">
        <title>Site-based positive gene gene selection in Geosmithia morbida across the United States reveals a broad range of putative effectors and factors for local host and environmental adapation.</title>
        <authorList>
            <person name="Onufrak A."/>
            <person name="Murdoch R.W."/>
            <person name="Gazis R."/>
            <person name="Huff M."/>
            <person name="Staton M."/>
            <person name="Klingeman W."/>
            <person name="Hadziabdic D."/>
        </authorList>
    </citation>
    <scope>NUCLEOTIDE SEQUENCE</scope>
    <source>
        <strain evidence="1">1262</strain>
    </source>
</reference>
<gene>
    <name evidence="1" type="ORF">GMORB2_3354</name>
</gene>
<protein>
    <submittedName>
        <fullName evidence="1">Uncharacterized protein</fullName>
    </submittedName>
</protein>
<proteinExistence type="predicted"/>
<evidence type="ECO:0000313" key="2">
    <source>
        <dbReference type="Proteomes" id="UP000749293"/>
    </source>
</evidence>
<evidence type="ECO:0000313" key="1">
    <source>
        <dbReference type="EMBL" id="KAF4120227.1"/>
    </source>
</evidence>
<dbReference type="AlphaFoldDB" id="A0A9P5CZ96"/>
<dbReference type="EMBL" id="JAANYQ010000018">
    <property type="protein sequence ID" value="KAF4120227.1"/>
    <property type="molecule type" value="Genomic_DNA"/>
</dbReference>
<name>A0A9P5CZ96_9HYPO</name>
<keyword evidence="2" id="KW-1185">Reference proteome</keyword>